<dbReference type="Proteomes" id="UP001153618">
    <property type="component" value="Unassembled WGS sequence"/>
</dbReference>
<feature type="region of interest" description="Disordered" evidence="1">
    <location>
        <begin position="674"/>
        <end position="696"/>
    </location>
</feature>
<feature type="compositionally biased region" description="Polar residues" evidence="1">
    <location>
        <begin position="138"/>
        <end position="152"/>
    </location>
</feature>
<feature type="region of interest" description="Disordered" evidence="1">
    <location>
        <begin position="138"/>
        <end position="164"/>
    </location>
</feature>
<feature type="region of interest" description="Disordered" evidence="1">
    <location>
        <begin position="86"/>
        <end position="117"/>
    </location>
</feature>
<reference evidence="2" key="1">
    <citation type="submission" date="2021-07" db="EMBL/GenBank/DDBJ databases">
        <authorList>
            <person name="Branca A.L. A."/>
        </authorList>
    </citation>
    <scope>NUCLEOTIDE SEQUENCE</scope>
</reference>
<protein>
    <submittedName>
        <fullName evidence="2">Uncharacterized protein</fullName>
    </submittedName>
</protein>
<dbReference type="EMBL" id="CAJVOS010000016">
    <property type="protein sequence ID" value="CAG8040892.1"/>
    <property type="molecule type" value="Genomic_DNA"/>
</dbReference>
<feature type="region of interest" description="Disordered" evidence="1">
    <location>
        <begin position="710"/>
        <end position="824"/>
    </location>
</feature>
<feature type="compositionally biased region" description="Basic and acidic residues" evidence="1">
    <location>
        <begin position="866"/>
        <end position="881"/>
    </location>
</feature>
<dbReference type="AlphaFoldDB" id="A0A9W4HHV6"/>
<evidence type="ECO:0000313" key="2">
    <source>
        <dbReference type="EMBL" id="CAG8040892.1"/>
    </source>
</evidence>
<evidence type="ECO:0000313" key="3">
    <source>
        <dbReference type="Proteomes" id="UP001153618"/>
    </source>
</evidence>
<comment type="caution">
    <text evidence="2">The sequence shown here is derived from an EMBL/GenBank/DDBJ whole genome shotgun (WGS) entry which is preliminary data.</text>
</comment>
<sequence>MENVPVTAKWANRVLRPLTSIYRRLEKHQATLAAESKQRAAAAGNHEDPYLATSIAPEVDNCLETDEEPEREDPVWVPGYMMQRMRSRRKYSSRPENDGPNRRHRLSIQSPEASRTLPGAIEVATPLITGKRWEMPSSAQSCRSVEPANNITPDPPSPVYRGRSSRYNSPWRDLLEMSGDERLLEIAINLDNVFMTFLLSTGKSRRKWGPDPFDRKYDRRRRGARSLMAMVARRLPEYIAKEQEAQDELDEDGDEDMCDAYFTELEAYYAPHGTGWEPLREAARAQGMYMIRRMIKDNWITDAIACSMIERCRATAPEESDSMLSTLISTRETYPYPHALKPIASPNVLGDPILLLRSWAAHETASRTFIFDELAKLLLRGALPPEWMGTKHWTTWMSRATVSISKQDRDWPAASRLIESVILSASSMRFNAPAAPCLTPAQKARHKPVAFRARRTRTTSTEALADPSAVRLCSAPVEDALSNHVVSLLAALCGIHFARSRASLATGKLRKTKASSIIDYLHFVLQQYANPKIMGSQDALTYHQLLRRGCILVAASLVQCSNNTVFEKEQATLASTTSVDKFASSIAARPDIIKELAYLLQQSFRCLNVKGGGLRTSRDIRQMVSQFASIAETPGMSIFLGNIATEVAMFFAEVTADPDDHVWAVEMQEMVTKKQAQLETDGEAPENAAGSSQNNGLFRWEDSIGEWVETTPATKKTVHLAQKGRAPMRIPSSPAPSIPCSTASSSPEPGPCQDSASSVASSPAPARAPSPVKRSLQDIDISQIQPNKRRRHPVVVCDHAEVRSRETSSASTPLGSRVESATHREILRERSTNLERRIVPTTRLVPKVVIINSEATRPSQRPAQRSPERGEKRIHRTLDRRRSARHSVVPPNVVRRRSSDQPVIPCSQDSGSDDELSFL</sequence>
<evidence type="ECO:0000256" key="1">
    <source>
        <dbReference type="SAM" id="MobiDB-lite"/>
    </source>
</evidence>
<feature type="compositionally biased region" description="Low complexity" evidence="1">
    <location>
        <begin position="738"/>
        <end position="747"/>
    </location>
</feature>
<feature type="compositionally biased region" description="Low complexity" evidence="1">
    <location>
        <begin position="755"/>
        <end position="774"/>
    </location>
</feature>
<keyword evidence="3" id="KW-1185">Reference proteome</keyword>
<dbReference type="OrthoDB" id="4159838at2759"/>
<accession>A0A9W4HHV6</accession>
<feature type="compositionally biased region" description="Polar residues" evidence="1">
    <location>
        <begin position="853"/>
        <end position="863"/>
    </location>
</feature>
<organism evidence="2 3">
    <name type="scientific">Penicillium olsonii</name>
    <dbReference type="NCBI Taxonomy" id="99116"/>
    <lineage>
        <taxon>Eukaryota</taxon>
        <taxon>Fungi</taxon>
        <taxon>Dikarya</taxon>
        <taxon>Ascomycota</taxon>
        <taxon>Pezizomycotina</taxon>
        <taxon>Eurotiomycetes</taxon>
        <taxon>Eurotiomycetidae</taxon>
        <taxon>Eurotiales</taxon>
        <taxon>Aspergillaceae</taxon>
        <taxon>Penicillium</taxon>
    </lineage>
</organism>
<proteinExistence type="predicted"/>
<gene>
    <name evidence="2" type="ORF">POLS_LOCUS2975</name>
</gene>
<name>A0A9W4HHV6_PENOL</name>
<feature type="region of interest" description="Disordered" evidence="1">
    <location>
        <begin position="853"/>
        <end position="919"/>
    </location>
</feature>